<sequence length="45" mass="4913">MAEGVSERIQLIVSGCLDTMEALLAIVIFGIDTIEKQHVVVDIEI</sequence>
<organism evidence="1 2">
    <name type="scientific">Citrobacter werkmanii</name>
    <dbReference type="NCBI Taxonomy" id="67827"/>
    <lineage>
        <taxon>Bacteria</taxon>
        <taxon>Pseudomonadati</taxon>
        <taxon>Pseudomonadota</taxon>
        <taxon>Gammaproteobacteria</taxon>
        <taxon>Enterobacterales</taxon>
        <taxon>Enterobacteriaceae</taxon>
        <taxon>Citrobacter</taxon>
        <taxon>Citrobacter freundii complex</taxon>
    </lineage>
</organism>
<reference evidence="1" key="1">
    <citation type="submission" date="2020-05" db="EMBL/GenBank/DDBJ databases">
        <authorList>
            <person name="Delgado-Blas J."/>
        </authorList>
    </citation>
    <scope>NUCLEOTIDE SEQUENCE</scope>
    <source>
        <strain evidence="1">BB1459</strain>
    </source>
</reference>
<dbReference type="EMBL" id="CAHPQX010000116">
    <property type="protein sequence ID" value="CAB5613973.1"/>
    <property type="molecule type" value="Genomic_DNA"/>
</dbReference>
<dbReference type="Proteomes" id="UP000834503">
    <property type="component" value="Unassembled WGS sequence"/>
</dbReference>
<proteinExistence type="predicted"/>
<protein>
    <submittedName>
        <fullName evidence="1">Uncharacterized protein</fullName>
    </submittedName>
</protein>
<evidence type="ECO:0000313" key="2">
    <source>
        <dbReference type="Proteomes" id="UP000834503"/>
    </source>
</evidence>
<comment type="caution">
    <text evidence="1">The sequence shown here is derived from an EMBL/GenBank/DDBJ whole genome shotgun (WGS) entry which is preliminary data.</text>
</comment>
<evidence type="ECO:0000313" key="1">
    <source>
        <dbReference type="EMBL" id="CAB5613973.1"/>
    </source>
</evidence>
<name>A0A9N8GV45_9ENTR</name>
<dbReference type="AlphaFoldDB" id="A0A9N8GV45"/>
<accession>A0A9N8GV45</accession>
<gene>
    <name evidence="1" type="ORF">GHA_05913</name>
</gene>